<dbReference type="CDD" id="cd16830">
    <property type="entry name" value="HemS-like_N"/>
    <property type="match status" value="1"/>
</dbReference>
<dbReference type="InterPro" id="IPR007845">
    <property type="entry name" value="HemS/ChuX_dom"/>
</dbReference>
<reference evidence="3" key="2">
    <citation type="submission" date="2022-08" db="EMBL/GenBank/DDBJ databases">
        <authorList>
            <person name="Dong C."/>
        </authorList>
    </citation>
    <scope>NUCLEOTIDE SEQUENCE</scope>
    <source>
        <strain evidence="3">59MF3M-4</strain>
    </source>
</reference>
<evidence type="ECO:0000313" key="3">
    <source>
        <dbReference type="EMBL" id="MCT7359984.1"/>
    </source>
</evidence>
<proteinExistence type="predicted"/>
<feature type="domain" description="Haemin-degrading HemS/ChuX" evidence="2">
    <location>
        <begin position="49"/>
        <end position="175"/>
    </location>
</feature>
<dbReference type="Gene3D" id="3.40.1570.10">
    <property type="entry name" value="HemS/ChuS/ChuX like domains"/>
    <property type="match status" value="2"/>
</dbReference>
<feature type="region of interest" description="Disordered" evidence="1">
    <location>
        <begin position="194"/>
        <end position="215"/>
    </location>
</feature>
<feature type="compositionally biased region" description="Low complexity" evidence="1">
    <location>
        <begin position="194"/>
        <end position="204"/>
    </location>
</feature>
<dbReference type="InterPro" id="IPR053733">
    <property type="entry name" value="Heme_Transport_Util_sf"/>
</dbReference>
<sequence>MTTATIHSVSASSTAADIVQFFSDLARRWQELREKNEKLRIRNAAEQLGVSEAELLATRVGNGVTRLNNDFKKLFTEVEGLDSVMALTRNDAMVHEKTGQYKDLSIHGNMGLALGVIDLRIFFNRFVYGFAVQEGAGENMRNSLQFFNAQGEAVHKIYANSNTDMQAFRNLVEHYRAAEQSAFIVLDNHQPDAAQAEDSQAADNQAKDSNPLLQSPEALNVQQLRKDWSELKDVHHFQAMLKKHQLERIPAYRAIGADYAQQLDKQAFEDALLQAAASELPIMVFVGSEGMVQIHTGPVKTLLRTGPWFNVLDPDFNLHANTQLLDQVWLVRKPTTDGVVSALEMFDAEGRQVALLFGERKPGKPELEGWRELLNKLLAKHALAVKSDVDAVQSATDGE</sequence>
<comment type="caution">
    <text evidence="3">The sequence shown here is derived from an EMBL/GenBank/DDBJ whole genome shotgun (WGS) entry which is preliminary data.</text>
</comment>
<organism evidence="3 4">
    <name type="scientific">Thalassolituus pacificus</name>
    <dbReference type="NCBI Taxonomy" id="2975440"/>
    <lineage>
        <taxon>Bacteria</taxon>
        <taxon>Pseudomonadati</taxon>
        <taxon>Pseudomonadota</taxon>
        <taxon>Gammaproteobacteria</taxon>
        <taxon>Oceanospirillales</taxon>
        <taxon>Oceanospirillaceae</taxon>
        <taxon>Thalassolituus</taxon>
    </lineage>
</organism>
<feature type="domain" description="Haemin-degrading HemS/ChuX" evidence="2">
    <location>
        <begin position="246"/>
        <end position="377"/>
    </location>
</feature>
<name>A0A9X2WGY6_9GAMM</name>
<dbReference type="RefSeq" id="WP_260976847.1">
    <property type="nucleotide sequence ID" value="NZ_JAOANI010000020.1"/>
</dbReference>
<dbReference type="SUPFAM" id="SSF144064">
    <property type="entry name" value="Heme iron utilization protein-like"/>
    <property type="match status" value="1"/>
</dbReference>
<dbReference type="Pfam" id="PF05171">
    <property type="entry name" value="HemS"/>
    <property type="match status" value="2"/>
</dbReference>
<protein>
    <submittedName>
        <fullName evidence="3">Hemin-degrading factor</fullName>
    </submittedName>
</protein>
<dbReference type="GO" id="GO:0006826">
    <property type="term" value="P:iron ion transport"/>
    <property type="evidence" value="ECO:0007669"/>
    <property type="project" value="InterPro"/>
</dbReference>
<keyword evidence="4" id="KW-1185">Reference proteome</keyword>
<dbReference type="EMBL" id="JAOANI010000020">
    <property type="protein sequence ID" value="MCT7359984.1"/>
    <property type="molecule type" value="Genomic_DNA"/>
</dbReference>
<reference evidence="3" key="1">
    <citation type="journal article" date="2022" name="Front. Microbiol.">
        <title>Genome-based taxonomic rearrangement of Oceanobacter-related bacteria including the description of Thalassolituus hydrocarbonoclasticus sp. nov. and Thalassolituus pacificus sp. nov. and emended description of the genus Thalassolituus.</title>
        <authorList>
            <person name="Dong C."/>
            <person name="Wei L."/>
            <person name="Wang J."/>
            <person name="Lai Q."/>
            <person name="Huang Z."/>
            <person name="Shao Z."/>
        </authorList>
    </citation>
    <scope>NUCLEOTIDE SEQUENCE</scope>
    <source>
        <strain evidence="3">59MF3M-4</strain>
    </source>
</reference>
<dbReference type="CDD" id="cd16831">
    <property type="entry name" value="HemS-like_C"/>
    <property type="match status" value="1"/>
</dbReference>
<evidence type="ECO:0000313" key="4">
    <source>
        <dbReference type="Proteomes" id="UP001147830"/>
    </source>
</evidence>
<evidence type="ECO:0000259" key="2">
    <source>
        <dbReference type="Pfam" id="PF05171"/>
    </source>
</evidence>
<gene>
    <name evidence="3" type="ORF">NYR02_13270</name>
</gene>
<dbReference type="AlphaFoldDB" id="A0A9X2WGY6"/>
<dbReference type="Proteomes" id="UP001147830">
    <property type="component" value="Unassembled WGS sequence"/>
</dbReference>
<accession>A0A9X2WGY6</accession>
<evidence type="ECO:0000256" key="1">
    <source>
        <dbReference type="SAM" id="MobiDB-lite"/>
    </source>
</evidence>